<comment type="caution">
    <text evidence="2">The sequence shown here is derived from an EMBL/GenBank/DDBJ whole genome shotgun (WGS) entry which is preliminary data.</text>
</comment>
<dbReference type="EMBL" id="DLUI01000113">
    <property type="protein sequence ID" value="DAB38052.1"/>
    <property type="molecule type" value="Genomic_DNA"/>
</dbReference>
<dbReference type="RefSeq" id="WP_294895221.1">
    <property type="nucleotide sequence ID" value="NZ_DLUI01000113.1"/>
</dbReference>
<dbReference type="Proteomes" id="UP000228859">
    <property type="component" value="Unassembled WGS sequence"/>
</dbReference>
<proteinExistence type="predicted"/>
<dbReference type="Gene3D" id="3.30.460.80">
    <property type="entry name" value="NADH:ubiquinone oxidoreductase, 30kDa subunit"/>
    <property type="match status" value="1"/>
</dbReference>
<protein>
    <submittedName>
        <fullName evidence="2">NADH dehydrogenase FAD-containing subunit</fullName>
    </submittedName>
</protein>
<evidence type="ECO:0000313" key="2">
    <source>
        <dbReference type="EMBL" id="DAB38052.1"/>
    </source>
</evidence>
<gene>
    <name evidence="2" type="ORF">CFH83_07880</name>
</gene>
<dbReference type="InterPro" id="IPR001268">
    <property type="entry name" value="NADH_UbQ_OxRdtase_30kDa_su"/>
</dbReference>
<reference evidence="2 3" key="1">
    <citation type="journal article" date="2017" name="Front. Microbiol.">
        <title>Comparative Genomic Analysis of the Class Epsilonproteobacteria and Proposed Reclassification to Epsilonbacteraeota (phyl. nov.).</title>
        <authorList>
            <person name="Waite D.W."/>
            <person name="Vanwonterghem I."/>
            <person name="Rinke C."/>
            <person name="Parks D.H."/>
            <person name="Zhang Y."/>
            <person name="Takai K."/>
            <person name="Sievert S.M."/>
            <person name="Simon J."/>
            <person name="Campbell B.J."/>
            <person name="Hanson T.E."/>
            <person name="Woyke T."/>
            <person name="Klotz M.G."/>
            <person name="Hugenholtz P."/>
        </authorList>
    </citation>
    <scope>NUCLEOTIDE SEQUENCE [LARGE SCALE GENOMIC DNA]</scope>
    <source>
        <strain evidence="2">UBA12443</strain>
    </source>
</reference>
<sequence length="114" mass="12971">MRKIEITLSTVLNDIRAFYLPKEWHFLSVNGIDLGEGKIELQWIFSKYGVKDEVVIYYAISDYDTPIPSLVSLIPSAFMGEREIVDMFGLKVEGAERGLYLDEDSLAHPLRGES</sequence>
<dbReference type="InterPro" id="IPR037232">
    <property type="entry name" value="NADH_quin_OxRdtase_su_C/D-like"/>
</dbReference>
<accession>A0A2D3W9Q0</accession>
<evidence type="ECO:0000313" key="3">
    <source>
        <dbReference type="Proteomes" id="UP000228859"/>
    </source>
</evidence>
<dbReference type="AlphaFoldDB" id="A0A2D3W9Q0"/>
<organism evidence="2 3">
    <name type="scientific">Sulfuricurvum kujiense</name>
    <dbReference type="NCBI Taxonomy" id="148813"/>
    <lineage>
        <taxon>Bacteria</taxon>
        <taxon>Pseudomonadati</taxon>
        <taxon>Campylobacterota</taxon>
        <taxon>Epsilonproteobacteria</taxon>
        <taxon>Campylobacterales</taxon>
        <taxon>Sulfurimonadaceae</taxon>
        <taxon>Sulfuricurvum</taxon>
    </lineage>
</organism>
<dbReference type="GO" id="GO:0008137">
    <property type="term" value="F:NADH dehydrogenase (ubiquinone) activity"/>
    <property type="evidence" value="ECO:0007669"/>
    <property type="project" value="InterPro"/>
</dbReference>
<name>A0A2D3W9Q0_9BACT</name>
<dbReference type="SUPFAM" id="SSF143243">
    <property type="entry name" value="Nqo5-like"/>
    <property type="match status" value="1"/>
</dbReference>
<feature type="domain" description="NADH:ubiquinone oxidoreductase 30kDa subunit" evidence="1">
    <location>
        <begin position="25"/>
        <end position="111"/>
    </location>
</feature>
<evidence type="ECO:0000259" key="1">
    <source>
        <dbReference type="Pfam" id="PF00329"/>
    </source>
</evidence>
<dbReference type="Pfam" id="PF00329">
    <property type="entry name" value="Complex1_30kDa"/>
    <property type="match status" value="1"/>
</dbReference>